<sequence length="388" mass="44359">MVFRTLFYLSVLAVVVPTYSLLRTPYVIFDLIRRASIVILEGTEEKWDRPADALWVREGETPKEIVDKRNLSQSQLYRLPTELLCLIDDHLDPAGVRAIRATNSTLRDRLGMAKVEGQAEFTEAEPAKAQMSRWMIRQLYPRLCERERRVGAKANSHCPRSRLYLCQPCAERHPIESFSPEQIRAGPETRRCLPQERVFRMCEHMTVDFSTMKDPIKRHEDTVPGRLACVDCPKRLGASTSRNWGMDQTILYEKSSGDKWYFRTRAMYPLKTGQRQDSYLSACRDTRSRFRVVSLSERVTQPQINRGRSGSSRAKNSLSSLYERSRSDLDCCLKAREKMVSGKKSGASVQCRHNTVDVVGSERLATFMSPSVLIGDREGTVGILLPEE</sequence>
<protein>
    <recommendedName>
        <fullName evidence="3">F-box domain-containing protein</fullName>
    </recommendedName>
</protein>
<keyword evidence="2" id="KW-1185">Reference proteome</keyword>
<dbReference type="EMBL" id="JBBWUH010000005">
    <property type="protein sequence ID" value="KAK8166460.1"/>
    <property type="molecule type" value="Genomic_DNA"/>
</dbReference>
<evidence type="ECO:0008006" key="3">
    <source>
        <dbReference type="Google" id="ProtNLM"/>
    </source>
</evidence>
<dbReference type="Proteomes" id="UP001456524">
    <property type="component" value="Unassembled WGS sequence"/>
</dbReference>
<proteinExistence type="predicted"/>
<evidence type="ECO:0000313" key="2">
    <source>
        <dbReference type="Proteomes" id="UP001456524"/>
    </source>
</evidence>
<reference evidence="1 2" key="1">
    <citation type="journal article" date="2022" name="G3 (Bethesda)">
        <title>Enemy or ally: a genomic approach to elucidate the lifestyle of Phyllosticta citrichinaensis.</title>
        <authorList>
            <person name="Buijs V.A."/>
            <person name="Groenewald J.Z."/>
            <person name="Haridas S."/>
            <person name="LaButti K.M."/>
            <person name="Lipzen A."/>
            <person name="Martin F.M."/>
            <person name="Barry K."/>
            <person name="Grigoriev I.V."/>
            <person name="Crous P.W."/>
            <person name="Seidl M.F."/>
        </authorList>
    </citation>
    <scope>NUCLEOTIDE SEQUENCE [LARGE SCALE GENOMIC DNA]</scope>
    <source>
        <strain evidence="1 2">CBS 129764</strain>
    </source>
</reference>
<comment type="caution">
    <text evidence="1">The sequence shown here is derived from an EMBL/GenBank/DDBJ whole genome shotgun (WGS) entry which is preliminary data.</text>
</comment>
<name>A0ABR1XT56_9PEZI</name>
<organism evidence="1 2">
    <name type="scientific">Phyllosticta citrichinensis</name>
    <dbReference type="NCBI Taxonomy" id="1130410"/>
    <lineage>
        <taxon>Eukaryota</taxon>
        <taxon>Fungi</taxon>
        <taxon>Dikarya</taxon>
        <taxon>Ascomycota</taxon>
        <taxon>Pezizomycotina</taxon>
        <taxon>Dothideomycetes</taxon>
        <taxon>Dothideomycetes incertae sedis</taxon>
        <taxon>Botryosphaeriales</taxon>
        <taxon>Phyllostictaceae</taxon>
        <taxon>Phyllosticta</taxon>
    </lineage>
</organism>
<gene>
    <name evidence="1" type="ORF">IWX90DRAFT_477830</name>
</gene>
<evidence type="ECO:0000313" key="1">
    <source>
        <dbReference type="EMBL" id="KAK8166460.1"/>
    </source>
</evidence>
<accession>A0ABR1XT56</accession>